<reference evidence="3" key="1">
    <citation type="submission" date="2022-11" db="UniProtKB">
        <authorList>
            <consortium name="WormBaseParasite"/>
        </authorList>
    </citation>
    <scope>IDENTIFICATION</scope>
</reference>
<name>A0A915KT24_ROMCU</name>
<evidence type="ECO:0000313" key="2">
    <source>
        <dbReference type="Proteomes" id="UP000887565"/>
    </source>
</evidence>
<dbReference type="Gene3D" id="1.10.340.70">
    <property type="match status" value="1"/>
</dbReference>
<dbReference type="AlphaFoldDB" id="A0A915KT24"/>
<dbReference type="FunFam" id="1.10.340.70:FF:000001">
    <property type="entry name" value="Retrovirus-related Pol polyprotein from transposon gypsy-like Protein"/>
    <property type="match status" value="1"/>
</dbReference>
<evidence type="ECO:0000259" key="1">
    <source>
        <dbReference type="Pfam" id="PF17921"/>
    </source>
</evidence>
<feature type="domain" description="Integrase zinc-binding" evidence="1">
    <location>
        <begin position="71"/>
        <end position="122"/>
    </location>
</feature>
<dbReference type="Pfam" id="PF17921">
    <property type="entry name" value="Integrase_H2C2"/>
    <property type="match status" value="1"/>
</dbReference>
<sequence length="161" mass="18144">MPLAADYALPPVEAITIASHAEVKQAQAIDPVITKIVEFLQISNAAKHPPVFFTDNGLLYPQIKDIKQLVVPASMVDQTLHQFQGTKILNHQGSNHMLAAIKAHFWWPHMEENVRDWIKSCKISSTSSAADGPPPYRESLNLNEHYVRWGEQQPHQNDLSF</sequence>
<dbReference type="InterPro" id="IPR041588">
    <property type="entry name" value="Integrase_H2C2"/>
</dbReference>
<proteinExistence type="predicted"/>
<evidence type="ECO:0000313" key="3">
    <source>
        <dbReference type="WBParaSite" id="nRc.2.0.1.t42054-RA"/>
    </source>
</evidence>
<protein>
    <submittedName>
        <fullName evidence="3">Integrase zinc-binding domain-containing protein</fullName>
    </submittedName>
</protein>
<accession>A0A915KT24</accession>
<keyword evidence="2" id="KW-1185">Reference proteome</keyword>
<dbReference type="Proteomes" id="UP000887565">
    <property type="component" value="Unplaced"/>
</dbReference>
<dbReference type="WBParaSite" id="nRc.2.0.1.t42054-RA">
    <property type="protein sequence ID" value="nRc.2.0.1.t42054-RA"/>
    <property type="gene ID" value="nRc.2.0.1.g42054"/>
</dbReference>
<organism evidence="2 3">
    <name type="scientific">Romanomermis culicivorax</name>
    <name type="common">Nematode worm</name>
    <dbReference type="NCBI Taxonomy" id="13658"/>
    <lineage>
        <taxon>Eukaryota</taxon>
        <taxon>Metazoa</taxon>
        <taxon>Ecdysozoa</taxon>
        <taxon>Nematoda</taxon>
        <taxon>Enoplea</taxon>
        <taxon>Dorylaimia</taxon>
        <taxon>Mermithida</taxon>
        <taxon>Mermithoidea</taxon>
        <taxon>Mermithidae</taxon>
        <taxon>Romanomermis</taxon>
    </lineage>
</organism>